<gene>
    <name evidence="6" type="ORF">BG04_3061</name>
</gene>
<dbReference type="Pfam" id="PF00359">
    <property type="entry name" value="PTS_EIIA_2"/>
    <property type="match status" value="1"/>
</dbReference>
<dbReference type="Gene3D" id="1.10.10.10">
    <property type="entry name" value="Winged helix-like DNA-binding domain superfamily/Winged helix DNA-binding domain"/>
    <property type="match status" value="2"/>
</dbReference>
<dbReference type="PANTHER" id="PTHR30185">
    <property type="entry name" value="CRYPTIC BETA-GLUCOSIDE BGL OPERON ANTITERMINATOR"/>
    <property type="match status" value="1"/>
</dbReference>
<dbReference type="InterPro" id="IPR013011">
    <property type="entry name" value="PTS_EIIB_2"/>
</dbReference>
<dbReference type="Proteomes" id="UP000031829">
    <property type="component" value="Chromosome"/>
</dbReference>
<evidence type="ECO:0000256" key="4">
    <source>
        <dbReference type="ARBA" id="ARBA00023159"/>
    </source>
</evidence>
<dbReference type="Pfam" id="PF00874">
    <property type="entry name" value="PRD"/>
    <property type="match status" value="2"/>
</dbReference>
<keyword evidence="2" id="KW-0677">Repeat</keyword>
<dbReference type="SUPFAM" id="SSF46785">
    <property type="entry name" value="Winged helix' DNA-binding domain"/>
    <property type="match status" value="1"/>
</dbReference>
<reference evidence="6 7" key="1">
    <citation type="journal article" date="2015" name="Genome Announc.">
        <title>Complete genome sequences for 35 biothreat assay-relevant bacillus species.</title>
        <authorList>
            <person name="Johnson S.L."/>
            <person name="Daligault H.E."/>
            <person name="Davenport K.W."/>
            <person name="Jaissle J."/>
            <person name="Frey K.G."/>
            <person name="Ladner J.T."/>
            <person name="Broomall S.M."/>
            <person name="Bishop-Lilly K.A."/>
            <person name="Bruce D.C."/>
            <person name="Gibbons H.S."/>
            <person name="Coyne S.R."/>
            <person name="Lo C.C."/>
            <person name="Meincke L."/>
            <person name="Munk A.C."/>
            <person name="Koroleva G.I."/>
            <person name="Rosenzweig C.N."/>
            <person name="Palacios G.F."/>
            <person name="Redden C.L."/>
            <person name="Minogue T.D."/>
            <person name="Chain P.S."/>
        </authorList>
    </citation>
    <scope>NUCLEOTIDE SEQUENCE [LARGE SCALE GENOMIC DNA]</scope>
    <source>
        <strain evidence="7">ATCC 14581 / DSM 32 / JCM 2506 / NBRC 15308 / NCIMB 9376 / NCTC 10342 / NRRL B-14308 / VKM B-512</strain>
    </source>
</reference>
<evidence type="ECO:0000256" key="2">
    <source>
        <dbReference type="ARBA" id="ARBA00022737"/>
    </source>
</evidence>
<evidence type="ECO:0000313" key="7">
    <source>
        <dbReference type="Proteomes" id="UP000031829"/>
    </source>
</evidence>
<dbReference type="GO" id="GO:0006355">
    <property type="term" value="P:regulation of DNA-templated transcription"/>
    <property type="evidence" value="ECO:0007669"/>
    <property type="project" value="InterPro"/>
</dbReference>
<dbReference type="InterPro" id="IPR036095">
    <property type="entry name" value="PTS_EIIB-like_sf"/>
</dbReference>
<dbReference type="KEGG" id="bmeg:BG04_3061"/>
<organism evidence="6 7">
    <name type="scientific">Priestia megaterium (strain ATCC 14581 / DSM 32 / CCUG 1817 / JCM 2506 / NBRC 15308 / NCIMB 9376 / NCTC 10342 / NRRL B-14308 / VKM B-512 / Ford 19)</name>
    <name type="common">Bacillus megaterium</name>
    <dbReference type="NCBI Taxonomy" id="1348623"/>
    <lineage>
        <taxon>Bacteria</taxon>
        <taxon>Bacillati</taxon>
        <taxon>Bacillota</taxon>
        <taxon>Bacilli</taxon>
        <taxon>Bacillales</taxon>
        <taxon>Bacillaceae</taxon>
        <taxon>Priestia</taxon>
    </lineage>
</organism>
<dbReference type="RefSeq" id="WP_016763089.1">
    <property type="nucleotide sequence ID" value="NZ_BCVB01000007.1"/>
</dbReference>
<keyword evidence="4" id="KW-0010">Activator</keyword>
<dbReference type="CDD" id="cd00211">
    <property type="entry name" value="PTS_IIA_fru"/>
    <property type="match status" value="1"/>
</dbReference>
<dbReference type="HOGENOM" id="CLU_013442_5_1_9"/>
<dbReference type="InterPro" id="IPR002178">
    <property type="entry name" value="PTS_EIIA_type-2_dom"/>
</dbReference>
<dbReference type="InterPro" id="IPR011608">
    <property type="entry name" value="PRD"/>
</dbReference>
<dbReference type="EMBL" id="CP009920">
    <property type="protein sequence ID" value="AJI20942.1"/>
    <property type="molecule type" value="Genomic_DNA"/>
</dbReference>
<protein>
    <submittedName>
        <fullName evidence="6">Putative licABCH operon regulator</fullName>
    </submittedName>
</protein>
<dbReference type="PANTHER" id="PTHR30185:SF13">
    <property type="entry name" value="LICABCH OPERON REGULATOR-RELATED"/>
    <property type="match status" value="1"/>
</dbReference>
<dbReference type="PROSITE" id="PS51372">
    <property type="entry name" value="PRD_2"/>
    <property type="match status" value="2"/>
</dbReference>
<dbReference type="Gene3D" id="3.40.930.10">
    <property type="entry name" value="Mannitol-specific EII, Chain A"/>
    <property type="match status" value="1"/>
</dbReference>
<dbReference type="GeneID" id="93641125"/>
<dbReference type="Gene3D" id="1.10.1790.10">
    <property type="entry name" value="PRD domain"/>
    <property type="match status" value="2"/>
</dbReference>
<evidence type="ECO:0000256" key="5">
    <source>
        <dbReference type="ARBA" id="ARBA00023163"/>
    </source>
</evidence>
<dbReference type="InterPro" id="IPR036388">
    <property type="entry name" value="WH-like_DNA-bd_sf"/>
</dbReference>
<dbReference type="AlphaFoldDB" id="A0A0B6AIT5"/>
<keyword evidence="1" id="KW-0808">Transferase</keyword>
<name>A0A0B6AIT5_PRIM2</name>
<dbReference type="GO" id="GO:0008982">
    <property type="term" value="F:protein-N(PI)-phosphohistidine-sugar phosphotransferase activity"/>
    <property type="evidence" value="ECO:0007669"/>
    <property type="project" value="InterPro"/>
</dbReference>
<sequence length="649" mass="74506">MLNSRMIVILRELMSIQSTLSTVTSEYLATVNQVSSRTIRTDIKQLDDILSQYGAKVKSARGTGYELSVLDEKQFHQLLKELSANQLFDATSIPTVPDDRVHYLIKRLLLADEYLKLEDLADELYISKSTIQNDLRDVKKQLCKYDILLEKRPNYGLKAKGDEMKMRFCMSEYIFNRKDKEIDMVYNKISILPQESILTIKAHILNQIKRYNIMVSDIGLNNLIIHLAIACKRIQEENFISLYSEDLLEIMEHKEYEVAAEIVREIENAFKIRFPKSETAYIAIHLLGTKMLNNSNHEEKEVKQFIDTHIYELTAAILEAIEKELHLGISEDSELILGMSLHLKPAINRYKYGMNLRNPMLEGIKSHYPLAFEAGIIAGKVLKNRLEIDMHETEIGYLALHIGGAIERRKIINQPKRCLIVCASGVGSAKLLSYKLQATFGLNLTILGTTQYYKLHQMSLHSLDFIVSTIPIPDHLPVPVVQVSTILGNSDFKKIDCLMKNKQQPSLEYTKKELVYLQQEFQTREEVLHFLGEKLTHLGLVPSQFIESVFEREAASPTSFGNLVAIPHPMVPQTDTTFWAICTLKKPIMWEGNLVQFICLLSVKANNQGDLQKMYSLLVRVVDDKQVVQRLVKCKDYEEFIEVFMKNIR</sequence>
<accession>A0A0B6AIT5</accession>
<evidence type="ECO:0000256" key="3">
    <source>
        <dbReference type="ARBA" id="ARBA00023015"/>
    </source>
</evidence>
<dbReference type="Pfam" id="PF05043">
    <property type="entry name" value="Mga"/>
    <property type="match status" value="1"/>
</dbReference>
<dbReference type="SUPFAM" id="SSF52794">
    <property type="entry name" value="PTS system IIB component-like"/>
    <property type="match status" value="1"/>
</dbReference>
<proteinExistence type="predicted"/>
<dbReference type="InterPro" id="IPR036634">
    <property type="entry name" value="PRD_sf"/>
</dbReference>
<dbReference type="PROSITE" id="PS51094">
    <property type="entry name" value="PTS_EIIA_TYPE_2"/>
    <property type="match status" value="1"/>
</dbReference>
<dbReference type="CDD" id="cd05568">
    <property type="entry name" value="PTS_IIB_bgl_like"/>
    <property type="match status" value="1"/>
</dbReference>
<dbReference type="Gene3D" id="3.40.50.2300">
    <property type="match status" value="1"/>
</dbReference>
<evidence type="ECO:0000256" key="1">
    <source>
        <dbReference type="ARBA" id="ARBA00022679"/>
    </source>
</evidence>
<dbReference type="InterPro" id="IPR007737">
    <property type="entry name" value="Mga_HTH"/>
</dbReference>
<keyword evidence="5" id="KW-0804">Transcription</keyword>
<dbReference type="InterPro" id="IPR016152">
    <property type="entry name" value="PTrfase/Anion_transptr"/>
</dbReference>
<keyword evidence="3" id="KW-0805">Transcription regulation</keyword>
<dbReference type="SUPFAM" id="SSF55804">
    <property type="entry name" value="Phoshotransferase/anion transport protein"/>
    <property type="match status" value="1"/>
</dbReference>
<dbReference type="InterPro" id="IPR036390">
    <property type="entry name" value="WH_DNA-bd_sf"/>
</dbReference>
<dbReference type="InterPro" id="IPR050661">
    <property type="entry name" value="BglG_antiterminators"/>
</dbReference>
<dbReference type="SUPFAM" id="SSF63520">
    <property type="entry name" value="PTS-regulatory domain, PRD"/>
    <property type="match status" value="2"/>
</dbReference>
<dbReference type="PROSITE" id="PS51099">
    <property type="entry name" value="PTS_EIIB_TYPE_2"/>
    <property type="match status" value="1"/>
</dbReference>
<dbReference type="GO" id="GO:0009401">
    <property type="term" value="P:phosphoenolpyruvate-dependent sugar phosphotransferase system"/>
    <property type="evidence" value="ECO:0007669"/>
    <property type="project" value="InterPro"/>
</dbReference>
<evidence type="ECO:0000313" key="6">
    <source>
        <dbReference type="EMBL" id="AJI20942.1"/>
    </source>
</evidence>